<dbReference type="AlphaFoldDB" id="A0ABC8IUL8"/>
<dbReference type="PANTHER" id="PTHR31096:SF16">
    <property type="entry name" value="ACT DOMAIN-CONTAINING PROTEIN ACR11"/>
    <property type="match status" value="1"/>
</dbReference>
<accession>A0ABC8IUL8</accession>
<evidence type="ECO:0000256" key="1">
    <source>
        <dbReference type="ARBA" id="ARBA00022737"/>
    </source>
</evidence>
<protein>
    <recommendedName>
        <fullName evidence="2">ACT domain-containing protein ACR</fullName>
    </recommendedName>
    <alternativeName>
        <fullName evidence="2">Protein ACT DOMAIN REPEATS</fullName>
    </alternativeName>
</protein>
<dbReference type="PANTHER" id="PTHR31096">
    <property type="entry name" value="ACT DOMAIN-CONTAINING PROTEIN ACR4-RELATED"/>
    <property type="match status" value="1"/>
</dbReference>
<reference evidence="3 4" key="1">
    <citation type="submission" date="2022-03" db="EMBL/GenBank/DDBJ databases">
        <authorList>
            <person name="Macdonald S."/>
            <person name="Ahmed S."/>
            <person name="Newling K."/>
        </authorList>
    </citation>
    <scope>NUCLEOTIDE SEQUENCE [LARGE SCALE GENOMIC DNA]</scope>
</reference>
<dbReference type="Proteomes" id="UP001642260">
    <property type="component" value="Unassembled WGS sequence"/>
</dbReference>
<evidence type="ECO:0000256" key="2">
    <source>
        <dbReference type="RuleBase" id="RU369043"/>
    </source>
</evidence>
<comment type="function">
    <text evidence="2">Binds amino acids.</text>
</comment>
<dbReference type="GO" id="GO:0016597">
    <property type="term" value="F:amino acid binding"/>
    <property type="evidence" value="ECO:0007669"/>
    <property type="project" value="UniProtKB-UniRule"/>
</dbReference>
<sequence length="193" mass="21521">MASSHAVASHSTFDVLQIGRSSQFVMSSLMNLGLNVVKVNVYLDSSGKHNKIFHYQSCKKVEDPELLEAIRLTVINNMLELHSESSSQFAMEAAFGVLPPTEQVKSSSGLLFFNAVYYIETTDRPGLLVELVKIISDINIVVESGEFGTEGLLAKVKFHITYRNKALIKLLQQDIANSLRYFLKRPSTDESSF</sequence>
<dbReference type="InterPro" id="IPR040217">
    <property type="entry name" value="ACR1-12"/>
</dbReference>
<keyword evidence="4" id="KW-1185">Reference proteome</keyword>
<organism evidence="3 4">
    <name type="scientific">Eruca vesicaria subsp. sativa</name>
    <name type="common">Garden rocket</name>
    <name type="synonym">Eruca sativa</name>
    <dbReference type="NCBI Taxonomy" id="29727"/>
    <lineage>
        <taxon>Eukaryota</taxon>
        <taxon>Viridiplantae</taxon>
        <taxon>Streptophyta</taxon>
        <taxon>Embryophyta</taxon>
        <taxon>Tracheophyta</taxon>
        <taxon>Spermatophyta</taxon>
        <taxon>Magnoliopsida</taxon>
        <taxon>eudicotyledons</taxon>
        <taxon>Gunneridae</taxon>
        <taxon>Pentapetalae</taxon>
        <taxon>rosids</taxon>
        <taxon>malvids</taxon>
        <taxon>Brassicales</taxon>
        <taxon>Brassicaceae</taxon>
        <taxon>Brassiceae</taxon>
        <taxon>Eruca</taxon>
    </lineage>
</organism>
<keyword evidence="1 2" id="KW-0677">Repeat</keyword>
<proteinExistence type="predicted"/>
<gene>
    <name evidence="3" type="ORF">ERUC_LOCUS1530</name>
</gene>
<dbReference type="EMBL" id="CAKOAT010048266">
    <property type="protein sequence ID" value="CAH8292613.1"/>
    <property type="molecule type" value="Genomic_DNA"/>
</dbReference>
<name>A0ABC8IUL8_ERUVS</name>
<evidence type="ECO:0000313" key="4">
    <source>
        <dbReference type="Proteomes" id="UP001642260"/>
    </source>
</evidence>
<evidence type="ECO:0000313" key="3">
    <source>
        <dbReference type="EMBL" id="CAH8292613.1"/>
    </source>
</evidence>
<comment type="caution">
    <text evidence="3">The sequence shown here is derived from an EMBL/GenBank/DDBJ whole genome shotgun (WGS) entry which is preliminary data.</text>
</comment>
<dbReference type="CDD" id="cd04873">
    <property type="entry name" value="ACT_UUR-ACR-like"/>
    <property type="match status" value="1"/>
</dbReference>